<evidence type="ECO:0000313" key="1">
    <source>
        <dbReference type="EMBL" id="MBE9041990.1"/>
    </source>
</evidence>
<gene>
    <name evidence="1" type="ORF">IQ235_14500</name>
</gene>
<dbReference type="RefSeq" id="WP_264322170.1">
    <property type="nucleotide sequence ID" value="NZ_JADEXN010000277.1"/>
</dbReference>
<dbReference type="AlphaFoldDB" id="A0A928W2D9"/>
<keyword evidence="2" id="KW-1185">Reference proteome</keyword>
<comment type="caution">
    <text evidence="1">The sequence shown here is derived from an EMBL/GenBank/DDBJ whole genome shotgun (WGS) entry which is preliminary data.</text>
</comment>
<organism evidence="1 2">
    <name type="scientific">Zarconia navalis LEGE 11467</name>
    <dbReference type="NCBI Taxonomy" id="1828826"/>
    <lineage>
        <taxon>Bacteria</taxon>
        <taxon>Bacillati</taxon>
        <taxon>Cyanobacteriota</taxon>
        <taxon>Cyanophyceae</taxon>
        <taxon>Oscillatoriophycideae</taxon>
        <taxon>Oscillatoriales</taxon>
        <taxon>Oscillatoriales incertae sedis</taxon>
        <taxon>Zarconia</taxon>
        <taxon>Zarconia navalis</taxon>
    </lineage>
</organism>
<name>A0A928W2D9_9CYAN</name>
<reference evidence="1" key="1">
    <citation type="submission" date="2020-10" db="EMBL/GenBank/DDBJ databases">
        <authorList>
            <person name="Castelo-Branco R."/>
            <person name="Eusebio N."/>
            <person name="Adriana R."/>
            <person name="Vieira A."/>
            <person name="Brugerolle De Fraissinette N."/>
            <person name="Rezende De Castro R."/>
            <person name="Schneider M.P."/>
            <person name="Vasconcelos V."/>
            <person name="Leao P.N."/>
        </authorList>
    </citation>
    <scope>NUCLEOTIDE SEQUENCE</scope>
    <source>
        <strain evidence="1">LEGE 11467</strain>
    </source>
</reference>
<sequence>MSYSSLTSLMQMMAECYETGAYFIWTEECDGQYFSEEFGELTVYAEDSISQLRQFRETVSHPVIIGVWGSAVAQEIAYEELSEEEAAYLAQPRLEEDFEKSSLIFKKYNPKIGERQDL</sequence>
<dbReference type="Proteomes" id="UP000621799">
    <property type="component" value="Unassembled WGS sequence"/>
</dbReference>
<protein>
    <submittedName>
        <fullName evidence="1">Uncharacterized protein</fullName>
    </submittedName>
</protein>
<proteinExistence type="predicted"/>
<dbReference type="EMBL" id="JADEXN010000277">
    <property type="protein sequence ID" value="MBE9041990.1"/>
    <property type="molecule type" value="Genomic_DNA"/>
</dbReference>
<evidence type="ECO:0000313" key="2">
    <source>
        <dbReference type="Proteomes" id="UP000621799"/>
    </source>
</evidence>
<accession>A0A928W2D9</accession>